<dbReference type="STRING" id="1076935.U4LJF8"/>
<evidence type="ECO:0000313" key="3">
    <source>
        <dbReference type="Proteomes" id="UP000018144"/>
    </source>
</evidence>
<dbReference type="EMBL" id="HF936658">
    <property type="protein sequence ID" value="CCX17480.1"/>
    <property type="molecule type" value="Genomic_DNA"/>
</dbReference>
<name>U4LJF8_PYROM</name>
<dbReference type="InterPro" id="IPR036412">
    <property type="entry name" value="HAD-like_sf"/>
</dbReference>
<dbReference type="Gene3D" id="3.40.50.1000">
    <property type="entry name" value="HAD superfamily/HAD-like"/>
    <property type="match status" value="1"/>
</dbReference>
<reference evidence="2 3" key="1">
    <citation type="journal article" date="2013" name="PLoS Genet.">
        <title>The genome and development-dependent transcriptomes of Pyronema confluens: a window into fungal evolution.</title>
        <authorList>
            <person name="Traeger S."/>
            <person name="Altegoer F."/>
            <person name="Freitag M."/>
            <person name="Gabaldon T."/>
            <person name="Kempken F."/>
            <person name="Kumar A."/>
            <person name="Marcet-Houben M."/>
            <person name="Poggeler S."/>
            <person name="Stajich J.E."/>
            <person name="Nowrousian M."/>
        </authorList>
    </citation>
    <scope>NUCLEOTIDE SEQUENCE [LARGE SCALE GENOMIC DNA]</scope>
    <source>
        <strain evidence="3">CBS 100304</strain>
        <tissue evidence="2">Vegetative mycelium</tissue>
    </source>
</reference>
<dbReference type="Proteomes" id="UP000018144">
    <property type="component" value="Unassembled WGS sequence"/>
</dbReference>
<evidence type="ECO:0000256" key="1">
    <source>
        <dbReference type="SAM" id="SignalP"/>
    </source>
</evidence>
<dbReference type="AlphaFoldDB" id="U4LJF8"/>
<protein>
    <submittedName>
        <fullName evidence="2">Uncharacterized protein</fullName>
    </submittedName>
</protein>
<keyword evidence="3" id="KW-1185">Reference proteome</keyword>
<organism evidence="2 3">
    <name type="scientific">Pyronema omphalodes (strain CBS 100304)</name>
    <name type="common">Pyronema confluens</name>
    <dbReference type="NCBI Taxonomy" id="1076935"/>
    <lineage>
        <taxon>Eukaryota</taxon>
        <taxon>Fungi</taxon>
        <taxon>Dikarya</taxon>
        <taxon>Ascomycota</taxon>
        <taxon>Pezizomycotina</taxon>
        <taxon>Pezizomycetes</taxon>
        <taxon>Pezizales</taxon>
        <taxon>Pyronemataceae</taxon>
        <taxon>Pyronema</taxon>
    </lineage>
</organism>
<dbReference type="InterPro" id="IPR050849">
    <property type="entry name" value="HAD-like_hydrolase_phosphatase"/>
</dbReference>
<sequence length="319" mass="35596">MQFTTLLFTALALSARVFSGEIAPISNPEIFLDFDGTIAVTEAFLNLNEAAYASPNVNSSIPKWEDWMVLRNNQYNLAVAPFSEKRNVSEELAFQHSEALRDTEKDHFERVSGSGLFDTVDPELLLDHARNVTLRDGFWEMMKAAKAHNATVNVLSRNWSAKWIRNVLRENDPSDLSEDMPIYALEMLPEDVLKPGKEGLERPKPLYSGDDKRDIMREVAQKNSSIIFVGDANSDLPPVMLEPTVIGIAAGSELENAYTVGNDSSVELWQAGEGWKGPSDPEKGCYVLDDFREINTLLGWDIDEDEASDETSVTSEESN</sequence>
<dbReference type="OrthoDB" id="10255128at2759"/>
<proteinExistence type="predicted"/>
<gene>
    <name evidence="2" type="ORF">PCON_04484</name>
</gene>
<feature type="signal peptide" evidence="1">
    <location>
        <begin position="1"/>
        <end position="19"/>
    </location>
</feature>
<dbReference type="PANTHER" id="PTHR28181">
    <property type="entry name" value="UPF0655 PROTEIN YCR015C"/>
    <property type="match status" value="1"/>
</dbReference>
<feature type="chain" id="PRO_5004651417" evidence="1">
    <location>
        <begin position="20"/>
        <end position="319"/>
    </location>
</feature>
<dbReference type="PANTHER" id="PTHR28181:SF1">
    <property type="entry name" value="COLD TOLERANCE PROTEIN 1"/>
    <property type="match status" value="1"/>
</dbReference>
<dbReference type="SUPFAM" id="SSF56784">
    <property type="entry name" value="HAD-like"/>
    <property type="match status" value="1"/>
</dbReference>
<dbReference type="eggNOG" id="ENOG502S7B4">
    <property type="taxonomic scope" value="Eukaryota"/>
</dbReference>
<evidence type="ECO:0000313" key="2">
    <source>
        <dbReference type="EMBL" id="CCX17480.1"/>
    </source>
</evidence>
<keyword evidence="1" id="KW-0732">Signal</keyword>
<dbReference type="InterPro" id="IPR023214">
    <property type="entry name" value="HAD_sf"/>
</dbReference>
<accession>U4LJF8</accession>